<name>A0A974DNW4_XENLA</name>
<sequence length="82" mass="9660">MTSHCTQWAAAQGNVHCFVLIKTKTLDLKPIRELQCLQNHCFKSRLSHLIVNNSVNNCLCMKQSFIKMFYNTYQRVLQNERK</sequence>
<protein>
    <submittedName>
        <fullName evidence="1">Uncharacterized protein</fullName>
    </submittedName>
</protein>
<dbReference type="AlphaFoldDB" id="A0A974DNW4"/>
<proteinExistence type="predicted"/>
<dbReference type="Proteomes" id="UP000694892">
    <property type="component" value="Chromosome 2L"/>
</dbReference>
<organism evidence="1 2">
    <name type="scientific">Xenopus laevis</name>
    <name type="common">African clawed frog</name>
    <dbReference type="NCBI Taxonomy" id="8355"/>
    <lineage>
        <taxon>Eukaryota</taxon>
        <taxon>Metazoa</taxon>
        <taxon>Chordata</taxon>
        <taxon>Craniata</taxon>
        <taxon>Vertebrata</taxon>
        <taxon>Euteleostomi</taxon>
        <taxon>Amphibia</taxon>
        <taxon>Batrachia</taxon>
        <taxon>Anura</taxon>
        <taxon>Pipoidea</taxon>
        <taxon>Pipidae</taxon>
        <taxon>Xenopodinae</taxon>
        <taxon>Xenopus</taxon>
        <taxon>Xenopus</taxon>
    </lineage>
</organism>
<gene>
    <name evidence="1" type="ORF">XELAEV_18013084mg</name>
</gene>
<accession>A0A974DNW4</accession>
<dbReference type="EMBL" id="CM004468">
    <property type="protein sequence ID" value="OCT95394.1"/>
    <property type="molecule type" value="Genomic_DNA"/>
</dbReference>
<evidence type="ECO:0000313" key="2">
    <source>
        <dbReference type="Proteomes" id="UP000694892"/>
    </source>
</evidence>
<evidence type="ECO:0000313" key="1">
    <source>
        <dbReference type="EMBL" id="OCT95394.1"/>
    </source>
</evidence>
<reference evidence="2" key="1">
    <citation type="journal article" date="2016" name="Nature">
        <title>Genome evolution in the allotetraploid frog Xenopus laevis.</title>
        <authorList>
            <person name="Session A.M."/>
            <person name="Uno Y."/>
            <person name="Kwon T."/>
            <person name="Chapman J.A."/>
            <person name="Toyoda A."/>
            <person name="Takahashi S."/>
            <person name="Fukui A."/>
            <person name="Hikosaka A."/>
            <person name="Suzuki A."/>
            <person name="Kondo M."/>
            <person name="van Heeringen S.J."/>
            <person name="Quigley I."/>
            <person name="Heinz S."/>
            <person name="Ogino H."/>
            <person name="Ochi H."/>
            <person name="Hellsten U."/>
            <person name="Lyons J.B."/>
            <person name="Simakov O."/>
            <person name="Putnam N."/>
            <person name="Stites J."/>
            <person name="Kuroki Y."/>
            <person name="Tanaka T."/>
            <person name="Michiue T."/>
            <person name="Watanabe M."/>
            <person name="Bogdanovic O."/>
            <person name="Lister R."/>
            <person name="Georgiou G."/>
            <person name="Paranjpe S.S."/>
            <person name="van Kruijsbergen I."/>
            <person name="Shu S."/>
            <person name="Carlson J."/>
            <person name="Kinoshita T."/>
            <person name="Ohta Y."/>
            <person name="Mawaribuchi S."/>
            <person name="Jenkins J."/>
            <person name="Grimwood J."/>
            <person name="Schmutz J."/>
            <person name="Mitros T."/>
            <person name="Mozaffari S.V."/>
            <person name="Suzuki Y."/>
            <person name="Haramoto Y."/>
            <person name="Yamamoto T.S."/>
            <person name="Takagi C."/>
            <person name="Heald R."/>
            <person name="Miller K."/>
            <person name="Haudenschild C."/>
            <person name="Kitzman J."/>
            <person name="Nakayama T."/>
            <person name="Izutsu Y."/>
            <person name="Robert J."/>
            <person name="Fortriede J."/>
            <person name="Burns K."/>
            <person name="Lotay V."/>
            <person name="Karimi K."/>
            <person name="Yasuoka Y."/>
            <person name="Dichmann D.S."/>
            <person name="Flajnik M.F."/>
            <person name="Houston D.W."/>
            <person name="Shendure J."/>
            <person name="DuPasquier L."/>
            <person name="Vize P.D."/>
            <person name="Zorn A.M."/>
            <person name="Ito M."/>
            <person name="Marcotte E.M."/>
            <person name="Wallingford J.B."/>
            <person name="Ito Y."/>
            <person name="Asashima M."/>
            <person name="Ueno N."/>
            <person name="Matsuda Y."/>
            <person name="Veenstra G.J."/>
            <person name="Fujiyama A."/>
            <person name="Harland R.M."/>
            <person name="Taira M."/>
            <person name="Rokhsar D.S."/>
        </authorList>
    </citation>
    <scope>NUCLEOTIDE SEQUENCE [LARGE SCALE GENOMIC DNA]</scope>
    <source>
        <strain evidence="2">J</strain>
    </source>
</reference>